<proteinExistence type="predicted"/>
<dbReference type="Proteomes" id="UP000812844">
    <property type="component" value="Unassembled WGS sequence"/>
</dbReference>
<dbReference type="Pfam" id="PF08713">
    <property type="entry name" value="DNA_alkylation"/>
    <property type="match status" value="1"/>
</dbReference>
<comment type="caution">
    <text evidence="1">The sequence shown here is derived from an EMBL/GenBank/DDBJ whole genome shotgun (WGS) entry which is preliminary data.</text>
</comment>
<accession>A0ABS6W613</accession>
<protein>
    <submittedName>
        <fullName evidence="1">DNA alkylation repair protein</fullName>
    </submittedName>
</protein>
<name>A0ABS6W613_9BIFI</name>
<keyword evidence="2" id="KW-1185">Reference proteome</keyword>
<gene>
    <name evidence="1" type="ORF">KIH73_00725</name>
</gene>
<dbReference type="RefSeq" id="WP_219079598.1">
    <property type="nucleotide sequence ID" value="NZ_JAHBBD010000001.1"/>
</dbReference>
<dbReference type="CDD" id="cd06561">
    <property type="entry name" value="AlkD_like"/>
    <property type="match status" value="1"/>
</dbReference>
<reference evidence="1 2" key="1">
    <citation type="submission" date="2021-05" db="EMBL/GenBank/DDBJ databases">
        <title>Phylogenetic classification of ten novel species belonging to the genus Bifidobacterium comprising B. colchicus sp. nov., B. abeli sp. nov., B. bicoloris sp. nov., B. guerezis sp. nov., B. rosaliae sp. nov., B. santillanensis sp. nov., B. argentati sp. nov., B. amazzoni sp. nov., B. pluviali sp. nov., and B. pinnaculum sp. nov.</title>
        <authorList>
            <person name="Lugli G.A."/>
            <person name="Ruiz Garcia L."/>
            <person name="Margolles A."/>
            <person name="Ventura M."/>
        </authorList>
    </citation>
    <scope>NUCLEOTIDE SEQUENCE [LARGE SCALE GENOMIC DNA]</scope>
    <source>
        <strain evidence="1 2">6T3</strain>
    </source>
</reference>
<dbReference type="EMBL" id="JAHBBD010000001">
    <property type="protein sequence ID" value="MBW3081918.1"/>
    <property type="molecule type" value="Genomic_DNA"/>
</dbReference>
<sequence length="239" mass="26943">MAIIDDLRAMRDDGYRAFNAALVPNVDPSTMLGVRVPRLRAYAKALARRDRAGAEAFMERLPHAWFEENMLHGILIGLMAADQPQARAMLDRFLPHVDNWAVCDVIRARALMDDPEATWRAITAWAASSHPYTVRFAVDELMIDYLDERFRPGHLAFVAGIGTGEYYVDMARAWYFATALTKQWDAAIRVFEPGSPVALDDWTRNKSIRKARESRRIDPGRKALLASLRRPAGRVSGSA</sequence>
<evidence type="ECO:0000313" key="1">
    <source>
        <dbReference type="EMBL" id="MBW3081918.1"/>
    </source>
</evidence>
<evidence type="ECO:0000313" key="2">
    <source>
        <dbReference type="Proteomes" id="UP000812844"/>
    </source>
</evidence>
<dbReference type="InterPro" id="IPR014825">
    <property type="entry name" value="DNA_alkylation"/>
</dbReference>
<organism evidence="1 2">
    <name type="scientific">Bifidobacterium phasiani</name>
    <dbReference type="NCBI Taxonomy" id="2834431"/>
    <lineage>
        <taxon>Bacteria</taxon>
        <taxon>Bacillati</taxon>
        <taxon>Actinomycetota</taxon>
        <taxon>Actinomycetes</taxon>
        <taxon>Bifidobacteriales</taxon>
        <taxon>Bifidobacteriaceae</taxon>
        <taxon>Bifidobacterium</taxon>
    </lineage>
</organism>